<evidence type="ECO:0000256" key="2">
    <source>
        <dbReference type="ARBA" id="ARBA00022692"/>
    </source>
</evidence>
<dbReference type="CDD" id="cd00637">
    <property type="entry name" value="7tm_classA_rhodopsin-like"/>
    <property type="match status" value="1"/>
</dbReference>
<feature type="region of interest" description="Disordered" evidence="5">
    <location>
        <begin position="261"/>
        <end position="285"/>
    </location>
</feature>
<keyword evidence="3 6" id="KW-1133">Transmembrane helix</keyword>
<dbReference type="SUPFAM" id="SSF81321">
    <property type="entry name" value="Family A G protein-coupled receptor-like"/>
    <property type="match status" value="1"/>
</dbReference>
<keyword evidence="4 6" id="KW-0472">Membrane</keyword>
<feature type="transmembrane region" description="Helical" evidence="6">
    <location>
        <begin position="171"/>
        <end position="197"/>
    </location>
</feature>
<dbReference type="Proteomes" id="UP000271974">
    <property type="component" value="Unassembled WGS sequence"/>
</dbReference>
<sequence>MIPFVSFFVKDIFSTHGELFTIERPEYVQSNLEGNITRGIVIGATPRFYASWSISSKLFLLASILMSFITNSVVVALYIQVRRKVTMHEIHVFQLAVVDLLATSSAIVPAIGGNILSITGDEHQFSMPCFMACLFTLSFDVMAMAICNLISYDRLRLLQLGIRYHLVHTRVFSIARLIFIWTTMVCLTITCVVIIVVGPIATQSKEEPCQYTLSTDWFMVKLFLTLIAVGPLLSLVTLNCLVRSKLRQLEERHPHVINRTRTSSLARGPKASGGDTDPDSQVFWT</sequence>
<evidence type="ECO:0000259" key="7">
    <source>
        <dbReference type="PROSITE" id="PS50262"/>
    </source>
</evidence>
<comment type="subcellular location">
    <subcellularLocation>
        <location evidence="1">Membrane</location>
    </subcellularLocation>
</comment>
<protein>
    <recommendedName>
        <fullName evidence="7">G-protein coupled receptors family 1 profile domain-containing protein</fullName>
    </recommendedName>
</protein>
<evidence type="ECO:0000256" key="1">
    <source>
        <dbReference type="ARBA" id="ARBA00004370"/>
    </source>
</evidence>
<dbReference type="GO" id="GO:0016020">
    <property type="term" value="C:membrane"/>
    <property type="evidence" value="ECO:0007669"/>
    <property type="project" value="UniProtKB-SubCell"/>
</dbReference>
<accession>A0A3S1BEK0</accession>
<feature type="transmembrane region" description="Helical" evidence="6">
    <location>
        <begin position="91"/>
        <end position="113"/>
    </location>
</feature>
<dbReference type="InterPro" id="IPR017452">
    <property type="entry name" value="GPCR_Rhodpsn_7TM"/>
</dbReference>
<evidence type="ECO:0000313" key="8">
    <source>
        <dbReference type="EMBL" id="RUS81840.1"/>
    </source>
</evidence>
<feature type="non-terminal residue" evidence="8">
    <location>
        <position position="285"/>
    </location>
</feature>
<evidence type="ECO:0000256" key="3">
    <source>
        <dbReference type="ARBA" id="ARBA00022989"/>
    </source>
</evidence>
<dbReference type="Gene3D" id="1.20.1070.10">
    <property type="entry name" value="Rhodopsin 7-helix transmembrane proteins"/>
    <property type="match status" value="1"/>
</dbReference>
<dbReference type="AlphaFoldDB" id="A0A3S1BEK0"/>
<dbReference type="InterPro" id="IPR000276">
    <property type="entry name" value="GPCR_Rhodpsn"/>
</dbReference>
<dbReference type="OrthoDB" id="10565337at2759"/>
<evidence type="ECO:0000313" key="9">
    <source>
        <dbReference type="Proteomes" id="UP000271974"/>
    </source>
</evidence>
<evidence type="ECO:0000256" key="6">
    <source>
        <dbReference type="SAM" id="Phobius"/>
    </source>
</evidence>
<feature type="domain" description="G-protein coupled receptors family 1 profile" evidence="7">
    <location>
        <begin position="70"/>
        <end position="285"/>
    </location>
</feature>
<feature type="transmembrane region" description="Helical" evidence="6">
    <location>
        <begin position="58"/>
        <end position="79"/>
    </location>
</feature>
<reference evidence="8 9" key="1">
    <citation type="submission" date="2019-01" db="EMBL/GenBank/DDBJ databases">
        <title>A draft genome assembly of the solar-powered sea slug Elysia chlorotica.</title>
        <authorList>
            <person name="Cai H."/>
            <person name="Li Q."/>
            <person name="Fang X."/>
            <person name="Li J."/>
            <person name="Curtis N.E."/>
            <person name="Altenburger A."/>
            <person name="Shibata T."/>
            <person name="Feng M."/>
            <person name="Maeda T."/>
            <person name="Schwartz J.A."/>
            <person name="Shigenobu S."/>
            <person name="Lundholm N."/>
            <person name="Nishiyama T."/>
            <person name="Yang H."/>
            <person name="Hasebe M."/>
            <person name="Li S."/>
            <person name="Pierce S.K."/>
            <person name="Wang J."/>
        </authorList>
    </citation>
    <scope>NUCLEOTIDE SEQUENCE [LARGE SCALE GENOMIC DNA]</scope>
    <source>
        <strain evidence="8">EC2010</strain>
        <tissue evidence="8">Whole organism of an adult</tissue>
    </source>
</reference>
<evidence type="ECO:0000256" key="4">
    <source>
        <dbReference type="ARBA" id="ARBA00023136"/>
    </source>
</evidence>
<comment type="caution">
    <text evidence="8">The sequence shown here is derived from an EMBL/GenBank/DDBJ whole genome shotgun (WGS) entry which is preliminary data.</text>
</comment>
<organism evidence="8 9">
    <name type="scientific">Elysia chlorotica</name>
    <name type="common">Eastern emerald elysia</name>
    <name type="synonym">Sea slug</name>
    <dbReference type="NCBI Taxonomy" id="188477"/>
    <lineage>
        <taxon>Eukaryota</taxon>
        <taxon>Metazoa</taxon>
        <taxon>Spiralia</taxon>
        <taxon>Lophotrochozoa</taxon>
        <taxon>Mollusca</taxon>
        <taxon>Gastropoda</taxon>
        <taxon>Heterobranchia</taxon>
        <taxon>Euthyneura</taxon>
        <taxon>Panpulmonata</taxon>
        <taxon>Sacoglossa</taxon>
        <taxon>Placobranchoidea</taxon>
        <taxon>Plakobranchidae</taxon>
        <taxon>Elysia</taxon>
    </lineage>
</organism>
<name>A0A3S1BEK0_ELYCH</name>
<dbReference type="Pfam" id="PF00001">
    <property type="entry name" value="7tm_1"/>
    <property type="match status" value="1"/>
</dbReference>
<dbReference type="EMBL" id="RQTK01000318">
    <property type="protein sequence ID" value="RUS81840.1"/>
    <property type="molecule type" value="Genomic_DNA"/>
</dbReference>
<keyword evidence="2 6" id="KW-0812">Transmembrane</keyword>
<proteinExistence type="predicted"/>
<gene>
    <name evidence="8" type="ORF">EGW08_010401</name>
</gene>
<dbReference type="PROSITE" id="PS50262">
    <property type="entry name" value="G_PROTEIN_RECEP_F1_2"/>
    <property type="match status" value="1"/>
</dbReference>
<evidence type="ECO:0000256" key="5">
    <source>
        <dbReference type="SAM" id="MobiDB-lite"/>
    </source>
</evidence>
<feature type="transmembrane region" description="Helical" evidence="6">
    <location>
        <begin position="217"/>
        <end position="242"/>
    </location>
</feature>
<feature type="transmembrane region" description="Helical" evidence="6">
    <location>
        <begin position="125"/>
        <end position="150"/>
    </location>
</feature>
<keyword evidence="9" id="KW-1185">Reference proteome</keyword>
<dbReference type="GO" id="GO:0004930">
    <property type="term" value="F:G protein-coupled receptor activity"/>
    <property type="evidence" value="ECO:0007669"/>
    <property type="project" value="InterPro"/>
</dbReference>